<organism evidence="3 4">
    <name type="scientific">Amycolatopsis arida</name>
    <dbReference type="NCBI Taxonomy" id="587909"/>
    <lineage>
        <taxon>Bacteria</taxon>
        <taxon>Bacillati</taxon>
        <taxon>Actinomycetota</taxon>
        <taxon>Actinomycetes</taxon>
        <taxon>Pseudonocardiales</taxon>
        <taxon>Pseudonocardiaceae</taxon>
        <taxon>Amycolatopsis</taxon>
    </lineage>
</organism>
<dbReference type="InterPro" id="IPR016874">
    <property type="entry name" value="TcmP-like"/>
</dbReference>
<evidence type="ECO:0000256" key="1">
    <source>
        <dbReference type="ARBA" id="ARBA00022603"/>
    </source>
</evidence>
<dbReference type="SUPFAM" id="SSF53335">
    <property type="entry name" value="S-adenosyl-L-methionine-dependent methyltransferases"/>
    <property type="match status" value="1"/>
</dbReference>
<evidence type="ECO:0000256" key="2">
    <source>
        <dbReference type="ARBA" id="ARBA00022679"/>
    </source>
</evidence>
<dbReference type="AlphaFoldDB" id="A0A1I5PTG5"/>
<protein>
    <submittedName>
        <fullName evidence="3">Methyltransferase, TIGR00027 family</fullName>
    </submittedName>
</protein>
<dbReference type="PIRSF" id="PIRSF028177">
    <property type="entry name" value="Polyketide_synth_Omtfrase_TcmP"/>
    <property type="match status" value="1"/>
</dbReference>
<proteinExistence type="predicted"/>
<keyword evidence="1 3" id="KW-0489">Methyltransferase</keyword>
<dbReference type="EMBL" id="FOWW01000002">
    <property type="protein sequence ID" value="SFP37362.1"/>
    <property type="molecule type" value="Genomic_DNA"/>
</dbReference>
<sequence>MNQVKVRLGDAMETAVLTLYGKALDARDPRPILGDTMAADAIERIDYDVTRLRRVERVAASAAARAKHFDGWTREFLAAHERATVVHLAAGLDTRVWRIDPGPGVTWYDVDFPEVVDVRAKLYPERANYRLIGSSVTASEWLERVPTGGPTLVVAEGLTMYLRPEEGHALFRRIADRFPGAVIVFDTHNRLAVWMVGRSLARMFGAPLLRWGIDDPRELERVHPRLRCLDVVNALSAAGTALPLGARVFAALTRPVRPLRDLGLYVRYEVAGQP</sequence>
<dbReference type="InterPro" id="IPR007213">
    <property type="entry name" value="Ppm1/Ppm2/Tcmp"/>
</dbReference>
<evidence type="ECO:0000313" key="4">
    <source>
        <dbReference type="Proteomes" id="UP000198727"/>
    </source>
</evidence>
<dbReference type="OrthoDB" id="9800233at2"/>
<keyword evidence="4" id="KW-1185">Reference proteome</keyword>
<gene>
    <name evidence="3" type="ORF">SAMN05421810_102393</name>
</gene>
<dbReference type="InterPro" id="IPR029063">
    <property type="entry name" value="SAM-dependent_MTases_sf"/>
</dbReference>
<dbReference type="GO" id="GO:0032259">
    <property type="term" value="P:methylation"/>
    <property type="evidence" value="ECO:0007669"/>
    <property type="project" value="UniProtKB-KW"/>
</dbReference>
<keyword evidence="2 3" id="KW-0808">Transferase</keyword>
<name>A0A1I5PTG5_9PSEU</name>
<dbReference type="Proteomes" id="UP000198727">
    <property type="component" value="Unassembled WGS sequence"/>
</dbReference>
<reference evidence="4" key="1">
    <citation type="submission" date="2016-10" db="EMBL/GenBank/DDBJ databases">
        <authorList>
            <person name="Varghese N."/>
            <person name="Submissions S."/>
        </authorList>
    </citation>
    <scope>NUCLEOTIDE SEQUENCE [LARGE SCALE GENOMIC DNA]</scope>
    <source>
        <strain evidence="4">CGMCC 4.5579</strain>
    </source>
</reference>
<dbReference type="PANTHER" id="PTHR43619:SF2">
    <property type="entry name" value="S-ADENOSYL-L-METHIONINE-DEPENDENT METHYLTRANSFERASES SUPERFAMILY PROTEIN"/>
    <property type="match status" value="1"/>
</dbReference>
<evidence type="ECO:0000313" key="3">
    <source>
        <dbReference type="EMBL" id="SFP37362.1"/>
    </source>
</evidence>
<dbReference type="STRING" id="587909.SAMN05421810_102393"/>
<dbReference type="RefSeq" id="WP_092529162.1">
    <property type="nucleotide sequence ID" value="NZ_FOWW01000002.1"/>
</dbReference>
<dbReference type="Pfam" id="PF04072">
    <property type="entry name" value="LCM"/>
    <property type="match status" value="1"/>
</dbReference>
<dbReference type="GO" id="GO:0008168">
    <property type="term" value="F:methyltransferase activity"/>
    <property type="evidence" value="ECO:0007669"/>
    <property type="project" value="UniProtKB-KW"/>
</dbReference>
<accession>A0A1I5PTG5</accession>
<dbReference type="Gene3D" id="3.40.50.150">
    <property type="entry name" value="Vaccinia Virus protein VP39"/>
    <property type="match status" value="1"/>
</dbReference>
<dbReference type="PANTHER" id="PTHR43619">
    <property type="entry name" value="S-ADENOSYL-L-METHIONINE-DEPENDENT METHYLTRANSFERASE YKTD-RELATED"/>
    <property type="match status" value="1"/>
</dbReference>